<keyword evidence="4" id="KW-1185">Reference proteome</keyword>
<dbReference type="GO" id="GO:0007156">
    <property type="term" value="P:homophilic cell adhesion via plasma membrane adhesion molecules"/>
    <property type="evidence" value="ECO:0007669"/>
    <property type="project" value="InterPro"/>
</dbReference>
<organism evidence="3 4">
    <name type="scientific">Flaviramulus basaltis</name>
    <dbReference type="NCBI Taxonomy" id="369401"/>
    <lineage>
        <taxon>Bacteria</taxon>
        <taxon>Pseudomonadati</taxon>
        <taxon>Bacteroidota</taxon>
        <taxon>Flavobacteriia</taxon>
        <taxon>Flavobacteriales</taxon>
        <taxon>Flavobacteriaceae</taxon>
        <taxon>Flaviramulus</taxon>
    </lineage>
</organism>
<dbReference type="RefSeq" id="WP_072400717.1">
    <property type="nucleotide sequence ID" value="NZ_FPKV01000001.1"/>
</dbReference>
<evidence type="ECO:0000256" key="1">
    <source>
        <dbReference type="SAM" id="SignalP"/>
    </source>
</evidence>
<dbReference type="InterPro" id="IPR002126">
    <property type="entry name" value="Cadherin-like_dom"/>
</dbReference>
<evidence type="ECO:0000313" key="4">
    <source>
        <dbReference type="Proteomes" id="UP000182544"/>
    </source>
</evidence>
<feature type="chain" id="PRO_5009678606" description="Cadherin domain-containing protein" evidence="1">
    <location>
        <begin position="26"/>
        <end position="465"/>
    </location>
</feature>
<protein>
    <recommendedName>
        <fullName evidence="2">Cadherin domain-containing protein</fullName>
    </recommendedName>
</protein>
<dbReference type="Proteomes" id="UP000182544">
    <property type="component" value="Unassembled WGS sequence"/>
</dbReference>
<reference evidence="3 4" key="1">
    <citation type="submission" date="2016-10" db="EMBL/GenBank/DDBJ databases">
        <authorList>
            <person name="de Groot N.N."/>
        </authorList>
    </citation>
    <scope>NUCLEOTIDE SEQUENCE [LARGE SCALE GENOMIC DNA]</scope>
    <source>
        <strain evidence="3 4">DSM 18180</strain>
    </source>
</reference>
<dbReference type="CDD" id="cd11304">
    <property type="entry name" value="Cadherin_repeat"/>
    <property type="match status" value="1"/>
</dbReference>
<keyword evidence="1" id="KW-0732">Signal</keyword>
<dbReference type="AlphaFoldDB" id="A0A1K2IEA4"/>
<dbReference type="OrthoDB" id="9803616at2"/>
<name>A0A1K2IEA4_9FLAO</name>
<dbReference type="GO" id="GO:0005509">
    <property type="term" value="F:calcium ion binding"/>
    <property type="evidence" value="ECO:0007669"/>
    <property type="project" value="InterPro"/>
</dbReference>
<dbReference type="SUPFAM" id="SSF49313">
    <property type="entry name" value="Cadherin-like"/>
    <property type="match status" value="1"/>
</dbReference>
<dbReference type="EMBL" id="FPKV01000001">
    <property type="protein sequence ID" value="SFZ90729.1"/>
    <property type="molecule type" value="Genomic_DNA"/>
</dbReference>
<evidence type="ECO:0000259" key="2">
    <source>
        <dbReference type="PROSITE" id="PS50268"/>
    </source>
</evidence>
<dbReference type="GO" id="GO:0016020">
    <property type="term" value="C:membrane"/>
    <property type="evidence" value="ECO:0007669"/>
    <property type="project" value="InterPro"/>
</dbReference>
<dbReference type="STRING" id="369401.SAMN05428642_1011107"/>
<evidence type="ECO:0000313" key="3">
    <source>
        <dbReference type="EMBL" id="SFZ90729.1"/>
    </source>
</evidence>
<gene>
    <name evidence="3" type="ORF">SAMN05428642_1011107</name>
</gene>
<sequence length="465" mass="51073">MKTLKLQRFLQYLILLLTVSITSSSCDERALCSSQYDDVDAIYYLYELNVGIPTTRLVFRWNFPSYYDDFDGIADCEKTYCTTTEVQYKLYGKSRIGNAEETLLETFIESSERLFSGGYLYENLQTPAFTDFRLILETFFSNCNEGQLFTYEIATFSTLATESLEGVGYDPFSMSVIGARTYSSLAPSLPTNFYIPPLSYEIISVTPEIGTNYISINPTTGILTANSLVLANGLDYYNVSIRVRDGNSNYGDFIDVFSFSAFFDGNQVYYSPNSLEITTTGIFLSPPLMTTNNNDPIANPPLAFEIFRISPEAASYITINATTGVLTSTDLFNLGSGEYIVEVLVTDNLGNIGINEFTFVVTNSNNSIAPLNLVYNPNSITQISQTPVSSVTPTVSGNSPFTFSLINSPVPSSAISINANTGVITATNILALEFGEDTYNLDVEVTNAAGSVIFTNAFTIVVDLP</sequence>
<feature type="domain" description="Cadherin" evidence="2">
    <location>
        <begin position="381"/>
        <end position="464"/>
    </location>
</feature>
<dbReference type="Gene3D" id="2.60.40.60">
    <property type="entry name" value="Cadherins"/>
    <property type="match status" value="1"/>
</dbReference>
<feature type="domain" description="Cadherin" evidence="2">
    <location>
        <begin position="266"/>
        <end position="372"/>
    </location>
</feature>
<dbReference type="PROSITE" id="PS51257">
    <property type="entry name" value="PROKAR_LIPOPROTEIN"/>
    <property type="match status" value="1"/>
</dbReference>
<accession>A0A1K2IEA4</accession>
<dbReference type="PROSITE" id="PS50268">
    <property type="entry name" value="CADHERIN_2"/>
    <property type="match status" value="2"/>
</dbReference>
<feature type="signal peptide" evidence="1">
    <location>
        <begin position="1"/>
        <end position="25"/>
    </location>
</feature>
<dbReference type="InterPro" id="IPR015919">
    <property type="entry name" value="Cadherin-like_sf"/>
</dbReference>
<proteinExistence type="predicted"/>